<keyword evidence="7" id="KW-0472">Membrane</keyword>
<dbReference type="InterPro" id="IPR000742">
    <property type="entry name" value="EGF"/>
</dbReference>
<dbReference type="Pfam" id="PF02210">
    <property type="entry name" value="Laminin_G_2"/>
    <property type="match status" value="2"/>
</dbReference>
<comment type="function">
    <text evidence="5">Cadherins are calcium-dependent cell adhesion proteins.</text>
</comment>
<evidence type="ECO:0000256" key="5">
    <source>
        <dbReference type="RuleBase" id="RU004357"/>
    </source>
</evidence>
<keyword evidence="3 4" id="KW-1015">Disulfide bond</keyword>
<feature type="domain" description="EGF-like" evidence="9">
    <location>
        <begin position="425"/>
        <end position="461"/>
    </location>
</feature>
<dbReference type="GO" id="GO:0007156">
    <property type="term" value="P:homophilic cell adhesion via plasma membrane adhesion molecules"/>
    <property type="evidence" value="ECO:0007669"/>
    <property type="project" value="InterPro"/>
</dbReference>
<comment type="caution">
    <text evidence="4">Lacks conserved residue(s) required for the propagation of feature annotation.</text>
</comment>
<dbReference type="Gene3D" id="2.60.120.200">
    <property type="match status" value="2"/>
</dbReference>
<accession>A0A3N0YBH0</accession>
<dbReference type="GO" id="GO:0005509">
    <property type="term" value="F:calcium ion binding"/>
    <property type="evidence" value="ECO:0007669"/>
    <property type="project" value="InterPro"/>
</dbReference>
<dbReference type="EMBL" id="RJVU01047928">
    <property type="protein sequence ID" value="ROL43593.1"/>
    <property type="molecule type" value="Genomic_DNA"/>
</dbReference>
<dbReference type="PANTHER" id="PTHR15036:SF49">
    <property type="entry name" value="AXOTACTIN"/>
    <property type="match status" value="1"/>
</dbReference>
<feature type="transmembrane region" description="Helical" evidence="7">
    <location>
        <begin position="478"/>
        <end position="498"/>
    </location>
</feature>
<dbReference type="SUPFAM" id="SSF57196">
    <property type="entry name" value="EGF/Laminin"/>
    <property type="match status" value="1"/>
</dbReference>
<dbReference type="InterPro" id="IPR050372">
    <property type="entry name" value="Neurexin-related_CASP"/>
</dbReference>
<dbReference type="Gene3D" id="4.10.900.10">
    <property type="entry name" value="TCF3-CBD (Catenin binding domain)"/>
    <property type="match status" value="1"/>
</dbReference>
<dbReference type="FunFam" id="2.60.120.200:FF:000215">
    <property type="entry name" value="Si:dkey-22o22.2"/>
    <property type="match status" value="1"/>
</dbReference>
<feature type="domain" description="EGF-like" evidence="9">
    <location>
        <begin position="163"/>
        <end position="202"/>
    </location>
</feature>
<keyword evidence="1 7" id="KW-0812">Transmembrane</keyword>
<dbReference type="SUPFAM" id="SSF49899">
    <property type="entry name" value="Concanavalin A-like lectins/glucanases"/>
    <property type="match status" value="2"/>
</dbReference>
<feature type="disulfide bond" evidence="4">
    <location>
        <begin position="192"/>
        <end position="201"/>
    </location>
</feature>
<evidence type="ECO:0000256" key="1">
    <source>
        <dbReference type="ARBA" id="ARBA00022692"/>
    </source>
</evidence>
<dbReference type="InterPro" id="IPR001881">
    <property type="entry name" value="EGF-like_Ca-bd_dom"/>
</dbReference>
<keyword evidence="4" id="KW-0245">EGF-like domain</keyword>
<dbReference type="PROSITE" id="PS00022">
    <property type="entry name" value="EGF_1"/>
    <property type="match status" value="2"/>
</dbReference>
<comment type="caution">
    <text evidence="10">The sequence shown here is derived from an EMBL/GenBank/DDBJ whole genome shotgun (WGS) entry which is preliminary data.</text>
</comment>
<keyword evidence="2 7" id="KW-1133">Transmembrane helix</keyword>
<dbReference type="SMART" id="SM00181">
    <property type="entry name" value="EGF"/>
    <property type="match status" value="3"/>
</dbReference>
<feature type="disulfide bond" evidence="4">
    <location>
        <begin position="451"/>
        <end position="460"/>
    </location>
</feature>
<dbReference type="SMART" id="SM00282">
    <property type="entry name" value="LamG"/>
    <property type="match status" value="2"/>
</dbReference>
<protein>
    <submittedName>
        <fullName evidence="10">Neural-cadherin</fullName>
    </submittedName>
</protein>
<organism evidence="10 11">
    <name type="scientific">Anabarilius grahami</name>
    <name type="common">Kanglang fish</name>
    <name type="synonym">Barilius grahami</name>
    <dbReference type="NCBI Taxonomy" id="495550"/>
    <lineage>
        <taxon>Eukaryota</taxon>
        <taxon>Metazoa</taxon>
        <taxon>Chordata</taxon>
        <taxon>Craniata</taxon>
        <taxon>Vertebrata</taxon>
        <taxon>Euteleostomi</taxon>
        <taxon>Actinopterygii</taxon>
        <taxon>Neopterygii</taxon>
        <taxon>Teleostei</taxon>
        <taxon>Ostariophysi</taxon>
        <taxon>Cypriniformes</taxon>
        <taxon>Xenocyprididae</taxon>
        <taxon>Xenocypridinae</taxon>
        <taxon>Xenocypridinae incertae sedis</taxon>
        <taxon>Anabarilius</taxon>
    </lineage>
</organism>
<dbReference type="InterPro" id="IPR027397">
    <property type="entry name" value="Catenin-bd_sf"/>
</dbReference>
<dbReference type="PROSITE" id="PS01186">
    <property type="entry name" value="EGF_2"/>
    <property type="match status" value="2"/>
</dbReference>
<keyword evidence="11" id="KW-1185">Reference proteome</keyword>
<proteinExistence type="predicted"/>
<dbReference type="Pfam" id="PF00008">
    <property type="entry name" value="EGF"/>
    <property type="match status" value="1"/>
</dbReference>
<dbReference type="GO" id="GO:0016020">
    <property type="term" value="C:membrane"/>
    <property type="evidence" value="ECO:0007669"/>
    <property type="project" value="UniProtKB-SubCell"/>
</dbReference>
<dbReference type="FunFam" id="2.10.25.10:FF:000765">
    <property type="entry name" value="neural-cadherin-like isoform X2"/>
    <property type="match status" value="1"/>
</dbReference>
<feature type="compositionally biased region" description="Polar residues" evidence="6">
    <location>
        <begin position="555"/>
        <end position="565"/>
    </location>
</feature>
<dbReference type="CDD" id="cd00110">
    <property type="entry name" value="LamG"/>
    <property type="match status" value="2"/>
</dbReference>
<dbReference type="InterPro" id="IPR000233">
    <property type="entry name" value="Cadherin_Y-type_LIR"/>
</dbReference>
<dbReference type="AlphaFoldDB" id="A0A3N0YBH0"/>
<dbReference type="PANTHER" id="PTHR15036">
    <property type="entry name" value="PIKACHURIN-LIKE PROTEIN"/>
    <property type="match status" value="1"/>
</dbReference>
<gene>
    <name evidence="10" type="ORF">DPX16_13524</name>
</gene>
<dbReference type="CDD" id="cd00054">
    <property type="entry name" value="EGF_CA"/>
    <property type="match status" value="2"/>
</dbReference>
<evidence type="ECO:0000313" key="10">
    <source>
        <dbReference type="EMBL" id="ROL43593.1"/>
    </source>
</evidence>
<name>A0A3N0YBH0_ANAGA</name>
<evidence type="ECO:0000259" key="9">
    <source>
        <dbReference type="PROSITE" id="PS50026"/>
    </source>
</evidence>
<dbReference type="SMART" id="SM00179">
    <property type="entry name" value="EGF_CA"/>
    <property type="match status" value="3"/>
</dbReference>
<evidence type="ECO:0000256" key="6">
    <source>
        <dbReference type="SAM" id="MobiDB-lite"/>
    </source>
</evidence>
<evidence type="ECO:0000256" key="7">
    <source>
        <dbReference type="SAM" id="Phobius"/>
    </source>
</evidence>
<evidence type="ECO:0000313" key="11">
    <source>
        <dbReference type="Proteomes" id="UP000281406"/>
    </source>
</evidence>
<feature type="domain" description="Laminin G" evidence="8">
    <location>
        <begin position="205"/>
        <end position="382"/>
    </location>
</feature>
<feature type="domain" description="Laminin G" evidence="8">
    <location>
        <begin position="1"/>
        <end position="160"/>
    </location>
</feature>
<evidence type="ECO:0000256" key="2">
    <source>
        <dbReference type="ARBA" id="ARBA00022989"/>
    </source>
</evidence>
<dbReference type="GO" id="GO:0005604">
    <property type="term" value="C:basement membrane"/>
    <property type="evidence" value="ECO:0007669"/>
    <property type="project" value="UniProtKB-ARBA"/>
</dbReference>
<dbReference type="PROSITE" id="PS50026">
    <property type="entry name" value="EGF_3"/>
    <property type="match status" value="2"/>
</dbReference>
<dbReference type="GO" id="GO:0002009">
    <property type="term" value="P:morphogenesis of an epithelium"/>
    <property type="evidence" value="ECO:0007669"/>
    <property type="project" value="UniProtKB-ARBA"/>
</dbReference>
<evidence type="ECO:0000256" key="3">
    <source>
        <dbReference type="ARBA" id="ARBA00023157"/>
    </source>
</evidence>
<feature type="region of interest" description="Disordered" evidence="6">
    <location>
        <begin position="555"/>
        <end position="624"/>
    </location>
</feature>
<dbReference type="Proteomes" id="UP000281406">
    <property type="component" value="Unassembled WGS sequence"/>
</dbReference>
<evidence type="ECO:0000259" key="8">
    <source>
        <dbReference type="PROSITE" id="PS50025"/>
    </source>
</evidence>
<dbReference type="FunFam" id="4.10.900.10:FF:000007">
    <property type="entry name" value="Cadherin 22"/>
    <property type="match status" value="1"/>
</dbReference>
<dbReference type="OrthoDB" id="6252479at2759"/>
<feature type="disulfide bond" evidence="4">
    <location>
        <begin position="429"/>
        <end position="439"/>
    </location>
</feature>
<dbReference type="InterPro" id="IPR001791">
    <property type="entry name" value="Laminin_G"/>
</dbReference>
<feature type="compositionally biased region" description="Low complexity" evidence="6">
    <location>
        <begin position="587"/>
        <end position="604"/>
    </location>
</feature>
<dbReference type="PROSITE" id="PS50025">
    <property type="entry name" value="LAM_G_DOMAIN"/>
    <property type="match status" value="2"/>
</dbReference>
<sequence>MTNKKIEAELEDIGRAELIDGTPTLKINHGSGTLVLQLPGNVNVADRRWHRLDVRSNSKEVRFTLDRCAGATIMEMEGVGSWLTTEDHTSCEVTGITPNMDKHLNVTQVLQLGGVNENLPYIYPQLQHKHFTGCIRNLIMDSKFYDLGSPADSSGSAPGCLMTDSSCVNMGFPSCGTRGRCHGEWGSFSCQCTPGYSGHQCEKEVPEYSFDGRSHIHFQLAFTLPARHTQIQVLVRTRKHSSSILSLLSKEQNEYLKLEIYQGLLSVFYNLGDGDFNLTIPSYRLDNGEWHDIHLDRHDNELTLRLDGGGGRREITGSPGRSREIVIDPALVMLGNSFPSGHNKSFQGCMRDLRLNGRFIPLDGQGREGVSVVSSQGVSLGCSSDSCRKNQCNPPFTCVDLWRIHECRCPPGHMVKANSTGKVCVYTLCASRPCHRGTCVAQSPSKFTCHCPEGYRGRHCEVTLAIYRDDVGLSFSSLFAICICFMALLVLLLGIFLYTRWRSYKGLKEGVYHVSAHHDGWEDIRENVLNYDEEGGGEEDQNAYDMAELQKSLQPSPAQSVQYSRSRAIHHHPPSQQQHFCQPDPPSRAGTATTTSSISSGATTIRRDVPPCRSPAQGQTANPSRAAQLARKSLSFSSQDLARYLCEIIRDADQHPETAPFDSLQVFSTEGGGSLAGSLSSFSSAGLEEGTAAGHECLKEWGPRFEKLKALYERAEGSDL</sequence>
<dbReference type="Pfam" id="PF01049">
    <property type="entry name" value="CADH_Y-type_LIR"/>
    <property type="match status" value="1"/>
</dbReference>
<evidence type="ECO:0000256" key="4">
    <source>
        <dbReference type="PROSITE-ProRule" id="PRU00076"/>
    </source>
</evidence>
<reference evidence="10 11" key="1">
    <citation type="submission" date="2018-10" db="EMBL/GenBank/DDBJ databases">
        <title>Genome assembly for a Yunnan-Guizhou Plateau 3E fish, Anabarilius grahami (Regan), and its evolutionary and genetic applications.</title>
        <authorList>
            <person name="Jiang W."/>
        </authorList>
    </citation>
    <scope>NUCLEOTIDE SEQUENCE [LARGE SCALE GENOMIC DNA]</scope>
    <source>
        <strain evidence="10">AG-KIZ</strain>
        <tissue evidence="10">Muscle</tissue>
    </source>
</reference>
<dbReference type="Gene3D" id="2.10.25.10">
    <property type="entry name" value="Laminin"/>
    <property type="match status" value="2"/>
</dbReference>
<dbReference type="InterPro" id="IPR013320">
    <property type="entry name" value="ConA-like_dom_sf"/>
</dbReference>